<dbReference type="PANTHER" id="PTHR43845:SF1">
    <property type="entry name" value="BLR5969 PROTEIN"/>
    <property type="match status" value="1"/>
</dbReference>
<dbReference type="AlphaFoldDB" id="A0A1W1XQ13"/>
<evidence type="ECO:0000313" key="2">
    <source>
        <dbReference type="EMBL" id="SMC26090.1"/>
    </source>
</evidence>
<dbReference type="Proteomes" id="UP000192468">
    <property type="component" value="Unassembled WGS sequence"/>
</dbReference>
<organism evidence="2 3">
    <name type="scientific">Clostridium acidisoli DSM 12555</name>
    <dbReference type="NCBI Taxonomy" id="1121291"/>
    <lineage>
        <taxon>Bacteria</taxon>
        <taxon>Bacillati</taxon>
        <taxon>Bacillota</taxon>
        <taxon>Clostridia</taxon>
        <taxon>Eubacteriales</taxon>
        <taxon>Clostridiaceae</taxon>
        <taxon>Clostridium</taxon>
    </lineage>
</organism>
<dbReference type="InterPro" id="IPR000873">
    <property type="entry name" value="AMP-dep_synth/lig_dom"/>
</dbReference>
<name>A0A1W1XQ13_9CLOT</name>
<gene>
    <name evidence="2" type="ORF">SAMN02745134_02706</name>
</gene>
<keyword evidence="3" id="KW-1185">Reference proteome</keyword>
<sequence length="402" mass="45470">MEDEELIKSALKSKFYQNKLRGLTLENWEDIPLTTKQDLRECKAEDLMGVDFDEISTYHETSGTTGTPTPSWYSFNDSDQEAQVVINSDLKLCSKDLLLNRFPFALAVPSFILFWACQKVKAGHIAVSKASSITPHARVIEIIERTNPTIIAMLPSEAEIIGEAAYQKGIDLPTKNLRALLLAGDLISDARKKHLETLWGVPVFCLFGSTETGGLFMTCKNGHYHINHPKVKIEAVDSNYNSLGTNKKGYCVLSSAREGMPLLKYFNHDIIEVKDNIKCNCGDNSPILIHYGRDDSLINIKDKHFTFEDVQSLIYSMPLVPFLWRIHIYENCIVFEYQASKKCSNISFTEKDISKYLSDRLTVPVVAKQVELIPKDSLINKPGYSKFSYMIKHKNNLEGDLI</sequence>
<dbReference type="Gene3D" id="3.40.50.12780">
    <property type="entry name" value="N-terminal domain of ligase-like"/>
    <property type="match status" value="1"/>
</dbReference>
<reference evidence="2 3" key="1">
    <citation type="submission" date="2017-04" db="EMBL/GenBank/DDBJ databases">
        <authorList>
            <person name="Afonso C.L."/>
            <person name="Miller P.J."/>
            <person name="Scott M.A."/>
            <person name="Spackman E."/>
            <person name="Goraichik I."/>
            <person name="Dimitrov K.M."/>
            <person name="Suarez D.L."/>
            <person name="Swayne D.E."/>
        </authorList>
    </citation>
    <scope>NUCLEOTIDE SEQUENCE [LARGE SCALE GENOMIC DNA]</scope>
    <source>
        <strain evidence="2 3">DSM 12555</strain>
    </source>
</reference>
<dbReference type="STRING" id="1121291.SAMN02745134_02706"/>
<dbReference type="GO" id="GO:0016874">
    <property type="term" value="F:ligase activity"/>
    <property type="evidence" value="ECO:0007669"/>
    <property type="project" value="UniProtKB-KW"/>
</dbReference>
<keyword evidence="2" id="KW-0436">Ligase</keyword>
<dbReference type="InterPro" id="IPR042099">
    <property type="entry name" value="ANL_N_sf"/>
</dbReference>
<dbReference type="Pfam" id="PF00501">
    <property type="entry name" value="AMP-binding"/>
    <property type="match status" value="1"/>
</dbReference>
<evidence type="ECO:0000259" key="1">
    <source>
        <dbReference type="Pfam" id="PF00501"/>
    </source>
</evidence>
<dbReference type="EMBL" id="FWXH01000011">
    <property type="protein sequence ID" value="SMC26090.1"/>
    <property type="molecule type" value="Genomic_DNA"/>
</dbReference>
<dbReference type="OrthoDB" id="580775at2"/>
<proteinExistence type="predicted"/>
<protein>
    <submittedName>
        <fullName evidence="2">Phenylacetate-CoA ligase</fullName>
    </submittedName>
</protein>
<evidence type="ECO:0000313" key="3">
    <source>
        <dbReference type="Proteomes" id="UP000192468"/>
    </source>
</evidence>
<dbReference type="SUPFAM" id="SSF56801">
    <property type="entry name" value="Acetyl-CoA synthetase-like"/>
    <property type="match status" value="1"/>
</dbReference>
<accession>A0A1W1XQ13</accession>
<dbReference type="PANTHER" id="PTHR43845">
    <property type="entry name" value="BLR5969 PROTEIN"/>
    <property type="match status" value="1"/>
</dbReference>
<dbReference type="RefSeq" id="WP_084116524.1">
    <property type="nucleotide sequence ID" value="NZ_FWXH01000011.1"/>
</dbReference>
<feature type="domain" description="AMP-dependent synthetase/ligase" evidence="1">
    <location>
        <begin position="54"/>
        <end position="237"/>
    </location>
</feature>